<dbReference type="Proteomes" id="UP000321947">
    <property type="component" value="Unassembled WGS sequence"/>
</dbReference>
<reference evidence="4 5" key="1">
    <citation type="submission" date="2019-08" db="EMBL/GenBank/DDBJ databases">
        <title>Draft genome sequences of two oriental melons (Cucumis melo L. var makuwa).</title>
        <authorList>
            <person name="Kwon S.-Y."/>
        </authorList>
    </citation>
    <scope>NUCLEOTIDE SEQUENCE [LARGE SCALE GENOMIC DNA]</scope>
    <source>
        <strain evidence="5">cv. Chang Bougi</strain>
        <strain evidence="4">cv. SW 3</strain>
        <tissue evidence="3">Leaf</tissue>
    </source>
</reference>
<sequence length="263" mass="28364">MVVTHFKSYQPTSIPSVHCSYVAIDSSSMAPSPRKNASPVKGKHYKSISLRHPFKKVRCSDATDDSNLHISSASSVQSAHASTSSSHAPSVIVKIKVPDGSPPRFTQPSASSSISRSRVSIETVILDLDSASSNSDESIVLSKLLRRLKTMDRSGPLSTLAPTAQGTRSPPCDVSPPPRDVPPRTAYRGKSHVPQASSYVTPSSSKSPEESYGNDEDQLSEDTDEDYVLGSEKIPVFSRNCKVVIYFKVMDSSSVIIHIGLEC</sequence>
<dbReference type="EMBL" id="SSTD01001877">
    <property type="protein sequence ID" value="TYK29056.1"/>
    <property type="molecule type" value="Genomic_DNA"/>
</dbReference>
<feature type="compositionally biased region" description="Polar residues" evidence="1">
    <location>
        <begin position="156"/>
        <end position="167"/>
    </location>
</feature>
<gene>
    <name evidence="3" type="ORF">E5676_scaffold120G001740</name>
    <name evidence="2" type="ORF">E6C27_scaffold186G002450</name>
</gene>
<dbReference type="Proteomes" id="UP000321393">
    <property type="component" value="Unassembled WGS sequence"/>
</dbReference>
<evidence type="ECO:0000313" key="2">
    <source>
        <dbReference type="EMBL" id="KAA0056471.1"/>
    </source>
</evidence>
<feature type="compositionally biased region" description="Low complexity" evidence="1">
    <location>
        <begin position="197"/>
        <end position="206"/>
    </location>
</feature>
<dbReference type="AlphaFoldDB" id="A0A5D3DZG0"/>
<evidence type="ECO:0000313" key="5">
    <source>
        <dbReference type="Proteomes" id="UP000321947"/>
    </source>
</evidence>
<evidence type="ECO:0000256" key="1">
    <source>
        <dbReference type="SAM" id="MobiDB-lite"/>
    </source>
</evidence>
<comment type="caution">
    <text evidence="3">The sequence shown here is derived from an EMBL/GenBank/DDBJ whole genome shotgun (WGS) entry which is preliminary data.</text>
</comment>
<accession>A0A5D3DZG0</accession>
<proteinExistence type="predicted"/>
<organism evidence="3 5">
    <name type="scientific">Cucumis melo var. makuwa</name>
    <name type="common">Oriental melon</name>
    <dbReference type="NCBI Taxonomy" id="1194695"/>
    <lineage>
        <taxon>Eukaryota</taxon>
        <taxon>Viridiplantae</taxon>
        <taxon>Streptophyta</taxon>
        <taxon>Embryophyta</taxon>
        <taxon>Tracheophyta</taxon>
        <taxon>Spermatophyta</taxon>
        <taxon>Magnoliopsida</taxon>
        <taxon>eudicotyledons</taxon>
        <taxon>Gunneridae</taxon>
        <taxon>Pentapetalae</taxon>
        <taxon>rosids</taxon>
        <taxon>fabids</taxon>
        <taxon>Cucurbitales</taxon>
        <taxon>Cucurbitaceae</taxon>
        <taxon>Benincaseae</taxon>
        <taxon>Cucumis</taxon>
    </lineage>
</organism>
<feature type="region of interest" description="Disordered" evidence="1">
    <location>
        <begin position="96"/>
        <end position="116"/>
    </location>
</feature>
<evidence type="ECO:0000313" key="4">
    <source>
        <dbReference type="Proteomes" id="UP000321393"/>
    </source>
</evidence>
<dbReference type="EMBL" id="SSTE01007511">
    <property type="protein sequence ID" value="KAA0056471.1"/>
    <property type="molecule type" value="Genomic_DNA"/>
</dbReference>
<protein>
    <submittedName>
        <fullName evidence="3">Flocculation protein FLO11-like</fullName>
    </submittedName>
</protein>
<feature type="region of interest" description="Disordered" evidence="1">
    <location>
        <begin position="154"/>
        <end position="223"/>
    </location>
</feature>
<name>A0A5D3DZG0_CUCMM</name>
<evidence type="ECO:0000313" key="3">
    <source>
        <dbReference type="EMBL" id="TYK29056.1"/>
    </source>
</evidence>
<feature type="compositionally biased region" description="Acidic residues" evidence="1">
    <location>
        <begin position="212"/>
        <end position="223"/>
    </location>
</feature>